<dbReference type="KEGG" id="nfn:NFRAN_2545"/>
<dbReference type="EMBL" id="LR216287">
    <property type="protein sequence ID" value="VFJ14867.1"/>
    <property type="molecule type" value="Genomic_DNA"/>
</dbReference>
<name>A0A484IDP4_9ARCH</name>
<dbReference type="Proteomes" id="UP000294299">
    <property type="component" value="Chromosome NFRAN"/>
</dbReference>
<protein>
    <submittedName>
        <fullName evidence="1">Uncharacterized protein</fullName>
    </submittedName>
</protein>
<evidence type="ECO:0000313" key="1">
    <source>
        <dbReference type="EMBL" id="VFJ14867.1"/>
    </source>
</evidence>
<proteinExistence type="predicted"/>
<organism evidence="1 2">
    <name type="scientific">Candidatus Nitrosocosmicus franklandianus</name>
    <dbReference type="NCBI Taxonomy" id="1798806"/>
    <lineage>
        <taxon>Archaea</taxon>
        <taxon>Nitrososphaerota</taxon>
        <taxon>Nitrososphaeria</taxon>
        <taxon>Nitrososphaerales</taxon>
        <taxon>Nitrososphaeraceae</taxon>
        <taxon>Candidatus Nitrosocosmicus</taxon>
    </lineage>
</organism>
<sequence length="52" mass="6027">MYNSLTTVKAKKPARLFDFYSAYLTKLNFNFHIFNVVPSGPFGLILPLRNFN</sequence>
<dbReference type="AlphaFoldDB" id="A0A484IDP4"/>
<evidence type="ECO:0000313" key="2">
    <source>
        <dbReference type="Proteomes" id="UP000294299"/>
    </source>
</evidence>
<gene>
    <name evidence="1" type="ORF">NFRAN_2545</name>
</gene>
<accession>A0A484IDP4</accession>
<reference evidence="1 2" key="1">
    <citation type="submission" date="2019-02" db="EMBL/GenBank/DDBJ databases">
        <authorList>
            <person name="Lehtovirta-Morley E L."/>
        </authorList>
    </citation>
    <scope>NUCLEOTIDE SEQUENCE [LARGE SCALE GENOMIC DNA]</scope>
    <source>
        <strain evidence="1">NFRAN1</strain>
    </source>
</reference>
<keyword evidence="2" id="KW-1185">Reference proteome</keyword>